<accession>A0A645BRF9</accession>
<comment type="caution">
    <text evidence="1">The sequence shown here is derived from an EMBL/GenBank/DDBJ whole genome shotgun (WGS) entry which is preliminary data.</text>
</comment>
<organism evidence="1">
    <name type="scientific">bioreactor metagenome</name>
    <dbReference type="NCBI Taxonomy" id="1076179"/>
    <lineage>
        <taxon>unclassified sequences</taxon>
        <taxon>metagenomes</taxon>
        <taxon>ecological metagenomes</taxon>
    </lineage>
</organism>
<reference evidence="1" key="1">
    <citation type="submission" date="2019-08" db="EMBL/GenBank/DDBJ databases">
        <authorList>
            <person name="Kucharzyk K."/>
            <person name="Murdoch R.W."/>
            <person name="Higgins S."/>
            <person name="Loffler F."/>
        </authorList>
    </citation>
    <scope>NUCLEOTIDE SEQUENCE</scope>
</reference>
<dbReference type="EMBL" id="VSSQ01021909">
    <property type="protein sequence ID" value="MPM67817.1"/>
    <property type="molecule type" value="Genomic_DNA"/>
</dbReference>
<evidence type="ECO:0000313" key="1">
    <source>
        <dbReference type="EMBL" id="MPM67817.1"/>
    </source>
</evidence>
<sequence length="87" mass="9726">MRGDDIGFPRIQRRQHIHTDGAFRSGNAVHLGDCGNIRLIDSDGGHQLFVVHGVFAQVGVRRIDHSILGYFQTRKKADAECNNRENG</sequence>
<name>A0A645BRF9_9ZZZZ</name>
<protein>
    <submittedName>
        <fullName evidence="1">Uncharacterized protein</fullName>
    </submittedName>
</protein>
<dbReference type="AlphaFoldDB" id="A0A645BRF9"/>
<gene>
    <name evidence="1" type="ORF">SDC9_114742</name>
</gene>
<proteinExistence type="predicted"/>